<feature type="compositionally biased region" description="Polar residues" evidence="1">
    <location>
        <begin position="1"/>
        <end position="10"/>
    </location>
</feature>
<dbReference type="EMBL" id="HBHL01005389">
    <property type="protein sequence ID" value="CAD9714639.1"/>
    <property type="molecule type" value="Transcribed_RNA"/>
</dbReference>
<sequence>MSRLANSSWKTEGVGTPGSARMNKRDRQNQRKAFRELVNAMEGKSSSSKDSKIKLKHGDVLHLDSHSLRVTAGGFKSLLATGFQVHMQTNDLLHQVFNFQPRQEKIHLSQLEKKMLFSPNSTAKKKQTKVRNKDRMVKGTALDFYQEDL</sequence>
<dbReference type="PANTHER" id="PTHR12354">
    <property type="entry name" value="INTERFERON-RELATED DEVELOPMENTAL REGULATOR"/>
    <property type="match status" value="1"/>
</dbReference>
<organism evidence="3">
    <name type="scientific">Chloropicon primus</name>
    <dbReference type="NCBI Taxonomy" id="1764295"/>
    <lineage>
        <taxon>Eukaryota</taxon>
        <taxon>Viridiplantae</taxon>
        <taxon>Chlorophyta</taxon>
        <taxon>Chloropicophyceae</taxon>
        <taxon>Chloropicales</taxon>
        <taxon>Chloropicaceae</taxon>
        <taxon>Chloropicon</taxon>
    </lineage>
</organism>
<dbReference type="Pfam" id="PF04836">
    <property type="entry name" value="IFRD_C"/>
    <property type="match status" value="1"/>
</dbReference>
<proteinExistence type="predicted"/>
<evidence type="ECO:0000313" key="3">
    <source>
        <dbReference type="EMBL" id="CAD9714639.1"/>
    </source>
</evidence>
<dbReference type="AlphaFoldDB" id="A0A7S2T180"/>
<feature type="region of interest" description="Disordered" evidence="1">
    <location>
        <begin position="1"/>
        <end position="30"/>
    </location>
</feature>
<protein>
    <recommendedName>
        <fullName evidence="2">Interferon-related developmental regulator C-terminal domain-containing protein</fullName>
    </recommendedName>
</protein>
<dbReference type="PANTHER" id="PTHR12354:SF1">
    <property type="entry name" value="INTERFERON-RELATED DEVELOPMENTAL REGULATOR 1"/>
    <property type="match status" value="1"/>
</dbReference>
<reference evidence="3" key="1">
    <citation type="submission" date="2021-01" db="EMBL/GenBank/DDBJ databases">
        <authorList>
            <person name="Corre E."/>
            <person name="Pelletier E."/>
            <person name="Niang G."/>
            <person name="Scheremetjew M."/>
            <person name="Finn R."/>
            <person name="Kale V."/>
            <person name="Holt S."/>
            <person name="Cochrane G."/>
            <person name="Meng A."/>
            <person name="Brown T."/>
            <person name="Cohen L."/>
        </authorList>
    </citation>
    <scope>NUCLEOTIDE SEQUENCE</scope>
    <source>
        <strain evidence="3">CCMP1205</strain>
    </source>
</reference>
<name>A0A7S2T180_9CHLO</name>
<gene>
    <name evidence="3" type="ORF">CPRI1469_LOCUS3492</name>
</gene>
<evidence type="ECO:0000259" key="2">
    <source>
        <dbReference type="Pfam" id="PF04836"/>
    </source>
</evidence>
<feature type="domain" description="Interferon-related developmental regulator C-terminal" evidence="2">
    <location>
        <begin position="90"/>
        <end position="136"/>
    </location>
</feature>
<evidence type="ECO:0000256" key="1">
    <source>
        <dbReference type="SAM" id="MobiDB-lite"/>
    </source>
</evidence>
<dbReference type="InterPro" id="IPR006921">
    <property type="entry name" value="Interferon-rel_develop_reg_C"/>
</dbReference>
<accession>A0A7S2T180</accession>
<dbReference type="InterPro" id="IPR039777">
    <property type="entry name" value="IFRD"/>
</dbReference>